<feature type="compositionally biased region" description="Polar residues" evidence="2">
    <location>
        <begin position="866"/>
        <end position="884"/>
    </location>
</feature>
<dbReference type="InterPro" id="IPR035969">
    <property type="entry name" value="Rab-GAP_TBC_sf"/>
</dbReference>
<dbReference type="PANTHER" id="PTHR12161:SF5">
    <property type="entry name" value="IST1 HOMOLOG"/>
    <property type="match status" value="1"/>
</dbReference>
<feature type="region of interest" description="Disordered" evidence="2">
    <location>
        <begin position="411"/>
        <end position="446"/>
    </location>
</feature>
<comment type="similarity">
    <text evidence="1">Belongs to the IST1 family.</text>
</comment>
<comment type="caution">
    <text evidence="4">The sequence shown here is derived from an EMBL/GenBank/DDBJ whole genome shotgun (WGS) entry which is preliminary data.</text>
</comment>
<dbReference type="Pfam" id="PF00566">
    <property type="entry name" value="RabGAP-TBC"/>
    <property type="match status" value="1"/>
</dbReference>
<keyword evidence="5" id="KW-1185">Reference proteome</keyword>
<feature type="domain" description="Rab-GAP TBC" evidence="3">
    <location>
        <begin position="297"/>
        <end position="599"/>
    </location>
</feature>
<name>A0A8I2YH53_9AGAM</name>
<feature type="compositionally biased region" description="Polar residues" evidence="2">
    <location>
        <begin position="1009"/>
        <end position="1022"/>
    </location>
</feature>
<organism evidence="4 5">
    <name type="scientific">Boletus reticuloceps</name>
    <dbReference type="NCBI Taxonomy" id="495285"/>
    <lineage>
        <taxon>Eukaryota</taxon>
        <taxon>Fungi</taxon>
        <taxon>Dikarya</taxon>
        <taxon>Basidiomycota</taxon>
        <taxon>Agaricomycotina</taxon>
        <taxon>Agaricomycetes</taxon>
        <taxon>Agaricomycetidae</taxon>
        <taxon>Boletales</taxon>
        <taxon>Boletineae</taxon>
        <taxon>Boletaceae</taxon>
        <taxon>Boletoideae</taxon>
        <taxon>Boletus</taxon>
    </lineage>
</organism>
<protein>
    <submittedName>
        <fullName evidence="4">Regulator of Vps4 activity in the MVB pathway-domain-containing protein</fullName>
    </submittedName>
</protein>
<feature type="region of interest" description="Disordered" evidence="2">
    <location>
        <begin position="1385"/>
        <end position="1425"/>
    </location>
</feature>
<dbReference type="EMBL" id="JAGFBS010000031">
    <property type="protein sequence ID" value="KAG6371860.1"/>
    <property type="molecule type" value="Genomic_DNA"/>
</dbReference>
<feature type="compositionally biased region" description="Acidic residues" evidence="2">
    <location>
        <begin position="1402"/>
        <end position="1411"/>
    </location>
</feature>
<dbReference type="PANTHER" id="PTHR12161">
    <property type="entry name" value="IST1 FAMILY MEMBER"/>
    <property type="match status" value="1"/>
</dbReference>
<evidence type="ECO:0000313" key="4">
    <source>
        <dbReference type="EMBL" id="KAG6371860.1"/>
    </source>
</evidence>
<evidence type="ECO:0000256" key="2">
    <source>
        <dbReference type="SAM" id="MobiDB-lite"/>
    </source>
</evidence>
<feature type="compositionally biased region" description="Basic residues" evidence="2">
    <location>
        <begin position="1288"/>
        <end position="1304"/>
    </location>
</feature>
<proteinExistence type="inferred from homology"/>
<dbReference type="GO" id="GO:0015031">
    <property type="term" value="P:protein transport"/>
    <property type="evidence" value="ECO:0007669"/>
    <property type="project" value="InterPro"/>
</dbReference>
<feature type="region of interest" description="Disordered" evidence="2">
    <location>
        <begin position="1238"/>
        <end position="1329"/>
    </location>
</feature>
<sequence>MSRFDARSCETQPVDYTCPFSRLRPRTAAVNNDGKLGSGRVQGKSNDATSLHLVFTVRLQALLRTTSQRLGQLQERKDSQGQLTRRDIATYLSQGQLAAARAKAAALIQEDVMGDLLEELEMFVGVVRSHVGELEVGPRIGLGLGEEVNGQGGSEILEGGVSGRMGTPSRFSPTLIEAAASIIHAAPGISESKDLNAVREVLIQRLGPTFAQTASASRNNHVSPRVMQILSSPPSTASKMDAYLVDIAQTYGVKWIPEPRREDLLNVISDILRTDAGLSPIVDLPRLRAICARGLPDDPPWVRPRIWKLLFGTLPVLKTTWAKESQKQRDSYYDLVRRLLTPLATLPSPTDPLSPTDVLLLRISESLFRVSPDLFGLLGNEPKSTSTAPDNFCISSASNIDKRLSLLKGDSDASETPEIRLESDLNCPEPASSPPPPSVTSLASRRQRQTTLLPSKAYNAPPAHRGHISALLRLLYIHSTLNPAVQSPHVPWLLIPLYSALVGETDEDVAAHAEADTFWIFEALVGEIVEMEEEGGKIWMRKLSERLRWADGDLATSLHVTGLDPVLPHYSYRWLAPLLAQTLPLSAVFPVWDVLFACPMRTRDVNPKLEYLVDICTALLVRARTPLFRLGKPGGNTAGLWAQEHTALPPPSPLRPWELSDAFTEGNGLLTSYPIDAAGGIDRILQTASDLARKRIQEGEREKEKERQNVGFGARIKRQMWKGFTNQVADESPEEEEEDEEEEDEEEEEEEEENGNDEKGEYDDGNETETPAAPTLTSRLANTMWRGITNQSSMDDEVPSPPSPISARHSPTPPEEPSVESTPSSQASLWNYAGKLKDSDTVAAFSKVSTNWHAKALDAWRVRKGSNVSASSRPVSPAQPTVANAASEISPRQSPWLGLSGAGAPGQRRGSLPGTQLESEHANLDPPRPAFFRSPRESFLPQPRRQHSTAPSSPNIKPTSPPLRDSDTESNASSLLHRAGTSLTSLATFQLSQSIPKSVPRPLMLNSRDLITTKSSQPQSARSEGAPPEYRGGPGQWSDVLLAAKNRHSLRQASLSSTSSLSLPEAMNRSHATSGAFARSGSTNPRSDYESDGSAAASRRVPLNRKSVSPMALASRSPHMSWNAPSPGVGCSPGHPLSNGSVTAEDIQTLSESGWRQFEDKDHSSAHAIPSMMTWTTTGFDSPTTIASPPIPRTPLIPAAPGPGVVRIVKGGSAGEGGHIATSSISTLSEASEIIAAPLEPPTQSRIVQRKKTPPLPLDNHGDTLPSTDTGSGSELELERTPSGKAPVKLRSKRYVQRPGHLHLRPAPVGTTGHAQGTTGQRTPSPGRRSLVAEWPGEYDLATTPRVESYSAGIKEEGDREEGVCAVASRPQCVRKLSKEARLRKVLSTGMRDARRTRESGAEEGDDEGYDDLLSAYESGEGSRE</sequence>
<gene>
    <name evidence="4" type="ORF">JVT61DRAFT_8857</name>
</gene>
<dbReference type="InterPro" id="IPR005061">
    <property type="entry name" value="Ist1"/>
</dbReference>
<dbReference type="InterPro" id="IPR042277">
    <property type="entry name" value="IST1-like"/>
</dbReference>
<dbReference type="PROSITE" id="PS50086">
    <property type="entry name" value="TBC_RABGAP"/>
    <property type="match status" value="1"/>
</dbReference>
<dbReference type="SUPFAM" id="SSF47923">
    <property type="entry name" value="Ypt/Rab-GAP domain of gyp1p"/>
    <property type="match status" value="2"/>
</dbReference>
<feature type="region of interest" description="Disordered" evidence="2">
    <location>
        <begin position="725"/>
        <end position="826"/>
    </location>
</feature>
<dbReference type="InterPro" id="IPR000195">
    <property type="entry name" value="Rab-GAP-TBC_dom"/>
</dbReference>
<evidence type="ECO:0000259" key="3">
    <source>
        <dbReference type="PROSITE" id="PS50086"/>
    </source>
</evidence>
<feature type="compositionally biased region" description="Acidic residues" evidence="2">
    <location>
        <begin position="731"/>
        <end position="767"/>
    </location>
</feature>
<feature type="compositionally biased region" description="Polar residues" evidence="2">
    <location>
        <begin position="981"/>
        <end position="996"/>
    </location>
</feature>
<feature type="compositionally biased region" description="Low complexity" evidence="2">
    <location>
        <begin position="1051"/>
        <end position="1063"/>
    </location>
</feature>
<dbReference type="OrthoDB" id="29853at2759"/>
<accession>A0A8I2YH53</accession>
<dbReference type="Gene3D" id="1.20.1260.60">
    <property type="entry name" value="Vacuolar protein sorting-associated protein Ist1"/>
    <property type="match status" value="1"/>
</dbReference>
<dbReference type="Gene3D" id="1.10.472.80">
    <property type="entry name" value="Ypt/Rab-GAP domain of gyp1p, domain 3"/>
    <property type="match status" value="1"/>
</dbReference>
<feature type="compositionally biased region" description="Basic and acidic residues" evidence="2">
    <location>
        <begin position="1392"/>
        <end position="1401"/>
    </location>
</feature>
<dbReference type="Proteomes" id="UP000683000">
    <property type="component" value="Unassembled WGS sequence"/>
</dbReference>
<feature type="region of interest" description="Disordered" evidence="2">
    <location>
        <begin position="864"/>
        <end position="1108"/>
    </location>
</feature>
<evidence type="ECO:0000256" key="1">
    <source>
        <dbReference type="ARBA" id="ARBA00005536"/>
    </source>
</evidence>
<feature type="compositionally biased region" description="Polar residues" evidence="2">
    <location>
        <begin position="948"/>
        <end position="958"/>
    </location>
</feature>
<dbReference type="Pfam" id="PF03398">
    <property type="entry name" value="Ist1"/>
    <property type="match status" value="1"/>
</dbReference>
<reference evidence="4" key="1">
    <citation type="submission" date="2021-03" db="EMBL/GenBank/DDBJ databases">
        <title>Evolutionary innovations through gain and loss of genes in the ectomycorrhizal Boletales.</title>
        <authorList>
            <person name="Wu G."/>
            <person name="Miyauchi S."/>
            <person name="Morin E."/>
            <person name="Yang Z.-L."/>
            <person name="Xu J."/>
            <person name="Martin F.M."/>
        </authorList>
    </citation>
    <scope>NUCLEOTIDE SEQUENCE</scope>
    <source>
        <strain evidence="4">BR01</strain>
    </source>
</reference>
<feature type="compositionally biased region" description="Low complexity" evidence="2">
    <location>
        <begin position="1310"/>
        <end position="1323"/>
    </location>
</feature>
<evidence type="ECO:0000313" key="5">
    <source>
        <dbReference type="Proteomes" id="UP000683000"/>
    </source>
</evidence>